<comment type="caution">
    <text evidence="11">Lacks conserved residue(s) required for the propagation of feature annotation.</text>
</comment>
<dbReference type="FunFam" id="2.10.230.10:FF:000002">
    <property type="entry name" value="Molecular chaperone DnaJ"/>
    <property type="match status" value="1"/>
</dbReference>
<dbReference type="Pfam" id="PF00226">
    <property type="entry name" value="DnaJ"/>
    <property type="match status" value="1"/>
</dbReference>
<feature type="binding site" evidence="11">
    <location>
        <position position="140"/>
    </location>
    <ligand>
        <name>Zn(2+)</name>
        <dbReference type="ChEBI" id="CHEBI:29105"/>
        <label>1</label>
    </ligand>
</feature>
<feature type="binding site" evidence="11">
    <location>
        <position position="183"/>
    </location>
    <ligand>
        <name>Zn(2+)</name>
        <dbReference type="ChEBI" id="CHEBI:29105"/>
        <label>2</label>
    </ligand>
</feature>
<comment type="similarity">
    <text evidence="9 11">Belongs to the DnaJ family.</text>
</comment>
<dbReference type="Pfam" id="PF01556">
    <property type="entry name" value="DnaJ_C"/>
    <property type="match status" value="1"/>
</dbReference>
<comment type="function">
    <text evidence="11">Participates actively in the response to hyperosmotic and heat shock by preventing the aggregation of stress-denatured proteins and by disaggregating proteins, also in an autonomous, DnaK-independent fashion. Unfolded proteins bind initially to DnaJ; upon interaction with the DnaJ-bound protein, DnaK hydrolyzes its bound ATP, resulting in the formation of a stable complex. GrpE releases ADP from DnaK; ATP binding to DnaK triggers the release of the substrate protein, thus completing the reaction cycle. Several rounds of ATP-dependent interactions between DnaJ, DnaK and GrpE are required for fully efficient folding. Also involved, together with DnaK and GrpE, in the DNA replication of plasmids through activation of initiation proteins.</text>
</comment>
<evidence type="ECO:0000256" key="12">
    <source>
        <dbReference type="PROSITE-ProRule" id="PRU00546"/>
    </source>
</evidence>
<keyword evidence="1 11" id="KW-0963">Cytoplasm</keyword>
<dbReference type="GO" id="GO:0005737">
    <property type="term" value="C:cytoplasm"/>
    <property type="evidence" value="ECO:0007669"/>
    <property type="project" value="UniProtKB-SubCell"/>
</dbReference>
<dbReference type="CDD" id="cd10747">
    <property type="entry name" value="DnaJ_C"/>
    <property type="match status" value="1"/>
</dbReference>
<feature type="binding site" evidence="11">
    <location>
        <position position="197"/>
    </location>
    <ligand>
        <name>Zn(2+)</name>
        <dbReference type="ChEBI" id="CHEBI:29105"/>
        <label>1</label>
    </ligand>
</feature>
<dbReference type="InterPro" id="IPR002939">
    <property type="entry name" value="DnaJ_C"/>
</dbReference>
<dbReference type="RefSeq" id="WP_350258928.1">
    <property type="nucleotide sequence ID" value="NZ_CP138335.1"/>
</dbReference>
<dbReference type="NCBIfam" id="TIGR02349">
    <property type="entry name" value="DnaJ_bact"/>
    <property type="match status" value="1"/>
</dbReference>
<evidence type="ECO:0000256" key="8">
    <source>
        <dbReference type="ARBA" id="ARBA00023186"/>
    </source>
</evidence>
<dbReference type="SUPFAM" id="SSF46565">
    <property type="entry name" value="Chaperone J-domain"/>
    <property type="match status" value="1"/>
</dbReference>
<dbReference type="KEGG" id="sapp:SAC06_03995"/>
<dbReference type="GO" id="GO:0008270">
    <property type="term" value="F:zinc ion binding"/>
    <property type="evidence" value="ECO:0007669"/>
    <property type="project" value="UniProtKB-UniRule"/>
</dbReference>
<organism evidence="15">
    <name type="scientific">Scrofimicrobium appendicitidis</name>
    <dbReference type="NCBI Taxonomy" id="3079930"/>
    <lineage>
        <taxon>Bacteria</taxon>
        <taxon>Bacillati</taxon>
        <taxon>Actinomycetota</taxon>
        <taxon>Actinomycetes</taxon>
        <taxon>Actinomycetales</taxon>
        <taxon>Actinomycetaceae</taxon>
        <taxon>Scrofimicrobium</taxon>
    </lineage>
</organism>
<dbReference type="HAMAP" id="MF_01152">
    <property type="entry name" value="DnaJ"/>
    <property type="match status" value="1"/>
</dbReference>
<accession>A0AAU7V9E3</accession>
<feature type="binding site" evidence="11">
    <location>
        <position position="143"/>
    </location>
    <ligand>
        <name>Zn(2+)</name>
        <dbReference type="ChEBI" id="CHEBI:29105"/>
        <label>1</label>
    </ligand>
</feature>
<feature type="binding site" evidence="11">
    <location>
        <position position="157"/>
    </location>
    <ligand>
        <name>Zn(2+)</name>
        <dbReference type="ChEBI" id="CHEBI:29105"/>
        <label>2</label>
    </ligand>
</feature>
<dbReference type="GO" id="GO:0005524">
    <property type="term" value="F:ATP binding"/>
    <property type="evidence" value="ECO:0007669"/>
    <property type="project" value="InterPro"/>
</dbReference>
<dbReference type="GO" id="GO:0042026">
    <property type="term" value="P:protein refolding"/>
    <property type="evidence" value="ECO:0007669"/>
    <property type="project" value="TreeGrafter"/>
</dbReference>
<evidence type="ECO:0000259" key="13">
    <source>
        <dbReference type="PROSITE" id="PS50076"/>
    </source>
</evidence>
<feature type="binding site" evidence="11">
    <location>
        <position position="200"/>
    </location>
    <ligand>
        <name>Zn(2+)</name>
        <dbReference type="ChEBI" id="CHEBI:29105"/>
        <label>1</label>
    </ligand>
</feature>
<feature type="zinc finger region" description="CR-type" evidence="12">
    <location>
        <begin position="127"/>
        <end position="209"/>
    </location>
</feature>
<evidence type="ECO:0000256" key="11">
    <source>
        <dbReference type="HAMAP-Rule" id="MF_01152"/>
    </source>
</evidence>
<dbReference type="PROSITE" id="PS51188">
    <property type="entry name" value="ZF_CR"/>
    <property type="match status" value="1"/>
</dbReference>
<proteinExistence type="inferred from homology"/>
<dbReference type="Pfam" id="PF00684">
    <property type="entry name" value="DnaJ_CXXCXGXG"/>
    <property type="match status" value="1"/>
</dbReference>
<keyword evidence="15" id="KW-0560">Oxidoreductase</keyword>
<dbReference type="Gene3D" id="1.10.287.110">
    <property type="entry name" value="DnaJ domain"/>
    <property type="match status" value="1"/>
</dbReference>
<protein>
    <recommendedName>
        <fullName evidence="10 11">Chaperone protein DnaJ</fullName>
    </recommendedName>
</protein>
<dbReference type="CDD" id="cd06257">
    <property type="entry name" value="DnaJ"/>
    <property type="match status" value="1"/>
</dbReference>
<dbReference type="Gene3D" id="2.60.260.20">
    <property type="entry name" value="Urease metallochaperone UreE, N-terminal domain"/>
    <property type="match status" value="2"/>
</dbReference>
<keyword evidence="7 11" id="KW-0346">Stress response</keyword>
<dbReference type="InterPro" id="IPR018253">
    <property type="entry name" value="DnaJ_domain_CS"/>
</dbReference>
<evidence type="ECO:0000256" key="6">
    <source>
        <dbReference type="ARBA" id="ARBA00022833"/>
    </source>
</evidence>
<dbReference type="SMART" id="SM00271">
    <property type="entry name" value="DnaJ"/>
    <property type="match status" value="1"/>
</dbReference>
<dbReference type="InterPro" id="IPR001623">
    <property type="entry name" value="DnaJ_domain"/>
</dbReference>
<feature type="binding site" evidence="11">
    <location>
        <position position="160"/>
    </location>
    <ligand>
        <name>Zn(2+)</name>
        <dbReference type="ChEBI" id="CHEBI:29105"/>
        <label>2</label>
    </ligand>
</feature>
<keyword evidence="2 11" id="KW-0235">DNA replication</keyword>
<dbReference type="GO" id="GO:0016491">
    <property type="term" value="F:oxidoreductase activity"/>
    <property type="evidence" value="ECO:0007669"/>
    <property type="project" value="UniProtKB-KW"/>
</dbReference>
<dbReference type="PRINTS" id="PR00625">
    <property type="entry name" value="JDOMAIN"/>
</dbReference>
<keyword evidence="3 11" id="KW-0479">Metal-binding</keyword>
<evidence type="ECO:0000256" key="9">
    <source>
        <dbReference type="ARBA" id="ARBA00061004"/>
    </source>
</evidence>
<dbReference type="Gene3D" id="2.10.230.10">
    <property type="entry name" value="Heat shock protein DnaJ, cysteine-rich domain"/>
    <property type="match status" value="1"/>
</dbReference>
<dbReference type="GO" id="GO:0051082">
    <property type="term" value="F:unfolded protein binding"/>
    <property type="evidence" value="ECO:0007669"/>
    <property type="project" value="UniProtKB-UniRule"/>
</dbReference>
<dbReference type="InterPro" id="IPR012724">
    <property type="entry name" value="DnaJ"/>
</dbReference>
<reference evidence="15" key="1">
    <citation type="submission" date="2023-11" db="EMBL/GenBank/DDBJ databases">
        <title>Scrofimicrobium hongkongense sp. nov., isolated from a patient with peritonitis.</title>
        <authorList>
            <person name="Lao H.Y."/>
            <person name="Wong A.Y.P."/>
            <person name="Ng T.L."/>
            <person name="Wong R.Y.L."/>
            <person name="Yau M.C.Y."/>
            <person name="Lam J.Y.W."/>
            <person name="Siu G.K.H."/>
        </authorList>
    </citation>
    <scope>NUCLEOTIDE SEQUENCE</scope>
    <source>
        <strain evidence="15">R131</strain>
    </source>
</reference>
<gene>
    <name evidence="11 15" type="primary">dnaJ</name>
    <name evidence="15" type="ORF">SAC06_03995</name>
</gene>
<keyword evidence="5 11" id="KW-0863">Zinc-finger</keyword>
<dbReference type="SUPFAM" id="SSF57938">
    <property type="entry name" value="DnaJ/Hsp40 cysteine-rich domain"/>
    <property type="match status" value="1"/>
</dbReference>
<dbReference type="PROSITE" id="PS50076">
    <property type="entry name" value="DNAJ_2"/>
    <property type="match status" value="1"/>
</dbReference>
<dbReference type="GO" id="GO:0006260">
    <property type="term" value="P:DNA replication"/>
    <property type="evidence" value="ECO:0007669"/>
    <property type="project" value="UniProtKB-KW"/>
</dbReference>
<name>A0AAU7V9E3_9ACTO</name>
<feature type="domain" description="CR-type" evidence="14">
    <location>
        <begin position="127"/>
        <end position="209"/>
    </location>
</feature>
<evidence type="ECO:0000259" key="14">
    <source>
        <dbReference type="PROSITE" id="PS51188"/>
    </source>
</evidence>
<dbReference type="SUPFAM" id="SSF49493">
    <property type="entry name" value="HSP40/DnaJ peptide-binding domain"/>
    <property type="match status" value="2"/>
</dbReference>
<dbReference type="PROSITE" id="PS00636">
    <property type="entry name" value="DNAJ_1"/>
    <property type="match status" value="1"/>
</dbReference>
<dbReference type="InterPro" id="IPR001305">
    <property type="entry name" value="HSP_DnaJ_Cys-rich_dom"/>
</dbReference>
<dbReference type="EMBL" id="CP138335">
    <property type="protein sequence ID" value="XBW08728.1"/>
    <property type="molecule type" value="Genomic_DNA"/>
</dbReference>
<evidence type="ECO:0000256" key="2">
    <source>
        <dbReference type="ARBA" id="ARBA00022705"/>
    </source>
</evidence>
<dbReference type="NCBIfam" id="NF008035">
    <property type="entry name" value="PRK10767.1"/>
    <property type="match status" value="1"/>
</dbReference>
<comment type="domain">
    <text evidence="11">The J domain is necessary and sufficient to stimulate DnaK ATPase activity. Zinc center 1 plays an important role in the autonomous, DnaK-independent chaperone activity of DnaJ. Zinc center 2 is essential for interaction with DnaK and for DnaJ activity.</text>
</comment>
<feature type="binding site" evidence="11">
    <location>
        <position position="186"/>
    </location>
    <ligand>
        <name>Zn(2+)</name>
        <dbReference type="ChEBI" id="CHEBI:29105"/>
        <label>2</label>
    </ligand>
</feature>
<dbReference type="InterPro" id="IPR036869">
    <property type="entry name" value="J_dom_sf"/>
</dbReference>
<evidence type="ECO:0000313" key="15">
    <source>
        <dbReference type="EMBL" id="XBW08728.1"/>
    </source>
</evidence>
<evidence type="ECO:0000256" key="5">
    <source>
        <dbReference type="ARBA" id="ARBA00022771"/>
    </source>
</evidence>
<keyword evidence="8 11" id="KW-0143">Chaperone</keyword>
<dbReference type="AlphaFoldDB" id="A0AAU7V9E3"/>
<comment type="subunit">
    <text evidence="11">Homodimer.</text>
</comment>
<dbReference type="GO" id="GO:0031072">
    <property type="term" value="F:heat shock protein binding"/>
    <property type="evidence" value="ECO:0007669"/>
    <property type="project" value="InterPro"/>
</dbReference>
<feature type="domain" description="J" evidence="13">
    <location>
        <begin position="3"/>
        <end position="66"/>
    </location>
</feature>
<dbReference type="CDD" id="cd10719">
    <property type="entry name" value="DnaJ_zf"/>
    <property type="match status" value="1"/>
</dbReference>
<dbReference type="PANTHER" id="PTHR43096:SF48">
    <property type="entry name" value="CHAPERONE PROTEIN DNAJ"/>
    <property type="match status" value="1"/>
</dbReference>
<evidence type="ECO:0000256" key="3">
    <source>
        <dbReference type="ARBA" id="ARBA00022723"/>
    </source>
</evidence>
<evidence type="ECO:0000256" key="10">
    <source>
        <dbReference type="ARBA" id="ARBA00067609"/>
    </source>
</evidence>
<dbReference type="FunFam" id="2.60.260.20:FF:000005">
    <property type="entry name" value="Chaperone protein dnaJ 1, mitochondrial"/>
    <property type="match status" value="1"/>
</dbReference>
<comment type="cofactor">
    <cofactor evidence="11">
        <name>Zn(2+)</name>
        <dbReference type="ChEBI" id="CHEBI:29105"/>
    </cofactor>
    <text evidence="11">Binds 2 Zn(2+) ions per monomer.</text>
</comment>
<dbReference type="InterPro" id="IPR008971">
    <property type="entry name" value="HSP40/DnaJ_pept-bd"/>
</dbReference>
<comment type="subcellular location">
    <subcellularLocation>
        <location evidence="11">Cytoplasm</location>
    </subcellularLocation>
</comment>
<evidence type="ECO:0000256" key="4">
    <source>
        <dbReference type="ARBA" id="ARBA00022737"/>
    </source>
</evidence>
<keyword evidence="6 11" id="KW-0862">Zinc</keyword>
<dbReference type="PANTHER" id="PTHR43096">
    <property type="entry name" value="DNAJ HOMOLOG 1, MITOCHONDRIAL-RELATED"/>
    <property type="match status" value="1"/>
</dbReference>
<sequence>MRDYYEVLGVSSNATADEIKKAYRKKARQLHPDYAGADSEEAFKELSVAYDVLSDPQKRQQYDLGGPAAFSGGGAGPTGDFGFADLFETMFGGMGGFGGPTGPTQRTRRGQDSLIAVEVTLEEVVFGTKKEVKVNTAIECDVCHGSCCEPGTSPTTCPTCGGTGSVTRVQQTLLGAIRTSAPCRTCQGHGQTIDHPCHECAGEGRVRASRTVSFEVPAGVENGTRIRLAGKGEVGPAGGPAGDLYVEIREKPHPLFARQGIHLHTRIDVPVALAALGTVFTLDTLDGQQELVIDPGTQPEAELTLKGLGVARLGGSGRGNLYVHVGVKTPTNLDDRQRELLEELAELRGEQRVEPVGAGTHGPLKWFKDKLGGL</sequence>
<evidence type="ECO:0000256" key="7">
    <source>
        <dbReference type="ARBA" id="ARBA00023016"/>
    </source>
</evidence>
<dbReference type="GO" id="GO:0009408">
    <property type="term" value="P:response to heat"/>
    <property type="evidence" value="ECO:0007669"/>
    <property type="project" value="InterPro"/>
</dbReference>
<dbReference type="InterPro" id="IPR036410">
    <property type="entry name" value="HSP_DnaJ_Cys-rich_dom_sf"/>
</dbReference>
<keyword evidence="4 11" id="KW-0677">Repeat</keyword>
<evidence type="ECO:0000256" key="1">
    <source>
        <dbReference type="ARBA" id="ARBA00022490"/>
    </source>
</evidence>